<dbReference type="InterPro" id="IPR015915">
    <property type="entry name" value="Kelch-typ_b-propeller"/>
</dbReference>
<feature type="chain" id="PRO_5046106641" description="Kelch repeat protein" evidence="7">
    <location>
        <begin position="23"/>
        <end position="588"/>
    </location>
</feature>
<evidence type="ECO:0000256" key="4">
    <source>
        <dbReference type="ARBA" id="ARBA00023136"/>
    </source>
</evidence>
<comment type="subcellular location">
    <subcellularLocation>
        <location evidence="1">Membrane</location>
        <topology evidence="1">Single-pass membrane protein</topology>
    </subcellularLocation>
</comment>
<dbReference type="SUPFAM" id="SSF50965">
    <property type="entry name" value="Galactose oxidase, central domain"/>
    <property type="match status" value="1"/>
</dbReference>
<reference evidence="8 9" key="1">
    <citation type="journal article" date="2024" name="Commun. Biol.">
        <title>Comparative genomic analysis of thermophilic fungi reveals convergent evolutionary adaptations and gene losses.</title>
        <authorList>
            <person name="Steindorff A.S."/>
            <person name="Aguilar-Pontes M.V."/>
            <person name="Robinson A.J."/>
            <person name="Andreopoulos B."/>
            <person name="LaButti K."/>
            <person name="Kuo A."/>
            <person name="Mondo S."/>
            <person name="Riley R."/>
            <person name="Otillar R."/>
            <person name="Haridas S."/>
            <person name="Lipzen A."/>
            <person name="Grimwood J."/>
            <person name="Schmutz J."/>
            <person name="Clum A."/>
            <person name="Reid I.D."/>
            <person name="Moisan M.C."/>
            <person name="Butler G."/>
            <person name="Nguyen T.T.M."/>
            <person name="Dewar K."/>
            <person name="Conant G."/>
            <person name="Drula E."/>
            <person name="Henrissat B."/>
            <person name="Hansel C."/>
            <person name="Singer S."/>
            <person name="Hutchinson M.I."/>
            <person name="de Vries R.P."/>
            <person name="Natvig D.O."/>
            <person name="Powell A.J."/>
            <person name="Tsang A."/>
            <person name="Grigoriev I.V."/>
        </authorList>
    </citation>
    <scope>NUCLEOTIDE SEQUENCE [LARGE SCALE GENOMIC DNA]</scope>
    <source>
        <strain evidence="8 9">CBS 620.91</strain>
    </source>
</reference>
<evidence type="ECO:0000313" key="8">
    <source>
        <dbReference type="EMBL" id="KAL1837873.1"/>
    </source>
</evidence>
<organism evidence="8 9">
    <name type="scientific">Humicola insolens</name>
    <name type="common">Soft-rot fungus</name>
    <dbReference type="NCBI Taxonomy" id="85995"/>
    <lineage>
        <taxon>Eukaryota</taxon>
        <taxon>Fungi</taxon>
        <taxon>Dikarya</taxon>
        <taxon>Ascomycota</taxon>
        <taxon>Pezizomycotina</taxon>
        <taxon>Sordariomycetes</taxon>
        <taxon>Sordariomycetidae</taxon>
        <taxon>Sordariales</taxon>
        <taxon>Chaetomiaceae</taxon>
        <taxon>Mycothermus</taxon>
    </lineage>
</organism>
<evidence type="ECO:0000256" key="3">
    <source>
        <dbReference type="ARBA" id="ARBA00022989"/>
    </source>
</evidence>
<dbReference type="Proteomes" id="UP001583172">
    <property type="component" value="Unassembled WGS sequence"/>
</dbReference>
<feature type="region of interest" description="Disordered" evidence="5">
    <location>
        <begin position="496"/>
        <end position="518"/>
    </location>
</feature>
<evidence type="ECO:0000256" key="7">
    <source>
        <dbReference type="SAM" id="SignalP"/>
    </source>
</evidence>
<evidence type="ECO:0000256" key="5">
    <source>
        <dbReference type="SAM" id="MobiDB-lite"/>
    </source>
</evidence>
<name>A0ABR3V9T3_HUMIN</name>
<evidence type="ECO:0000256" key="6">
    <source>
        <dbReference type="SAM" id="Phobius"/>
    </source>
</evidence>
<evidence type="ECO:0000256" key="2">
    <source>
        <dbReference type="ARBA" id="ARBA00022692"/>
    </source>
</evidence>
<keyword evidence="9" id="KW-1185">Reference proteome</keyword>
<keyword evidence="7" id="KW-0732">Signal</keyword>
<dbReference type="InterPro" id="IPR051694">
    <property type="entry name" value="Immunoregulatory_rcpt-like"/>
</dbReference>
<protein>
    <recommendedName>
        <fullName evidence="10">Kelch repeat protein</fullName>
    </recommendedName>
</protein>
<keyword evidence="3 6" id="KW-1133">Transmembrane helix</keyword>
<dbReference type="PANTHER" id="PTHR15549:SF26">
    <property type="entry name" value="AXIAL BUDDING PATTERN PROTEIN 2-RELATED"/>
    <property type="match status" value="1"/>
</dbReference>
<evidence type="ECO:0000313" key="9">
    <source>
        <dbReference type="Proteomes" id="UP001583172"/>
    </source>
</evidence>
<accession>A0ABR3V9T3</accession>
<dbReference type="EMBL" id="JAZGSY010000256">
    <property type="protein sequence ID" value="KAL1837873.1"/>
    <property type="molecule type" value="Genomic_DNA"/>
</dbReference>
<dbReference type="Gene3D" id="2.120.10.80">
    <property type="entry name" value="Kelch-type beta propeller"/>
    <property type="match status" value="1"/>
</dbReference>
<feature type="compositionally biased region" description="Low complexity" evidence="5">
    <location>
        <begin position="439"/>
        <end position="455"/>
    </location>
</feature>
<evidence type="ECO:0008006" key="10">
    <source>
        <dbReference type="Google" id="ProtNLM"/>
    </source>
</evidence>
<feature type="region of interest" description="Disordered" evidence="5">
    <location>
        <begin position="433"/>
        <end position="461"/>
    </location>
</feature>
<gene>
    <name evidence="8" type="ORF">VTJ49DRAFT_3299</name>
</gene>
<sequence length="588" mass="63591">MPSSRGLSRLLALLSGLGSVGARLVDVPSVENFYRRSAASVTVIGDYLYIDGGEISQAADGKRPAEQRYASNVVNSTISIDLSKSWTTSDVILRTIEKPWFSKIMQVIWTDREEGVFYVWAGRWLRGRNMTDNEYWKFTPDGSGGGSWNLETPANPDVFNNLHPADHIVFANSNDTGFALGGIASGWSERGRGSNAIIPGMVTFDMRSKTWRNHTTAESPFETIASSPAHYIDVFGPNGLIMAFGGVAHPVSGSVDWANAPSYDLGNLTFFDPKTVETYWQTATGDIPESPRTQFCIAGFRNPEGGYEIVLTGGHNHRDEITYSDTYVLSLPGFVWTKAPNSGMGGRRSPACAAIGRRQMLVVGGTTRKGWDDKDPAPQGLLLFDVAKMEWKDTYDPEAEEYERPAVLKTFYSNGSFEAVNWSSEKVRELFGGVKKSASSPTDTNSTSSDPDSNPEQTSSGTSTAVIIGAVLGSVAAVVLSLLAWYLIRRRRRSKAASTKDHSDGKSTLAGGSEAPEVVPLNGGSEGYYAAGDGWYKPPVELTAVREHAELGGNEGYGEGSQVMRPVEMDAGDVPASWPGPGRNDAAR</sequence>
<feature type="region of interest" description="Disordered" evidence="5">
    <location>
        <begin position="569"/>
        <end position="588"/>
    </location>
</feature>
<keyword evidence="2 6" id="KW-0812">Transmembrane</keyword>
<evidence type="ECO:0000256" key="1">
    <source>
        <dbReference type="ARBA" id="ARBA00004167"/>
    </source>
</evidence>
<comment type="caution">
    <text evidence="8">The sequence shown here is derived from an EMBL/GenBank/DDBJ whole genome shotgun (WGS) entry which is preliminary data.</text>
</comment>
<feature type="transmembrane region" description="Helical" evidence="6">
    <location>
        <begin position="465"/>
        <end position="488"/>
    </location>
</feature>
<feature type="signal peptide" evidence="7">
    <location>
        <begin position="1"/>
        <end position="22"/>
    </location>
</feature>
<dbReference type="PANTHER" id="PTHR15549">
    <property type="entry name" value="PAIRED IMMUNOGLOBULIN-LIKE TYPE 2 RECEPTOR"/>
    <property type="match status" value="1"/>
</dbReference>
<keyword evidence="4 6" id="KW-0472">Membrane</keyword>
<proteinExistence type="predicted"/>
<dbReference type="InterPro" id="IPR011043">
    <property type="entry name" value="Gal_Oxase/kelch_b-propeller"/>
</dbReference>